<dbReference type="EC" id="6.1.1.2" evidence="8"/>
<evidence type="ECO:0000256" key="4">
    <source>
        <dbReference type="ARBA" id="ARBA00022840"/>
    </source>
</evidence>
<dbReference type="GO" id="GO:0005524">
    <property type="term" value="F:ATP binding"/>
    <property type="evidence" value="ECO:0007669"/>
    <property type="project" value="UniProtKB-UniRule"/>
</dbReference>
<dbReference type="Proteomes" id="UP000182836">
    <property type="component" value="Unassembled WGS sequence"/>
</dbReference>
<dbReference type="NCBIfam" id="TIGR00233">
    <property type="entry name" value="trpS"/>
    <property type="match status" value="1"/>
</dbReference>
<dbReference type="OrthoDB" id="9801042at2"/>
<reference evidence="10 12" key="1">
    <citation type="submission" date="2015-07" db="EMBL/GenBank/DDBJ databases">
        <title>Fjat-14205 dsm 2895.</title>
        <authorList>
            <person name="Liu B."/>
            <person name="Wang J."/>
            <person name="Zhu Y."/>
            <person name="Liu G."/>
            <person name="Chen Q."/>
            <person name="Chen Z."/>
            <person name="Lan J."/>
            <person name="Che J."/>
            <person name="Ge C."/>
            <person name="Shi H."/>
            <person name="Pan Z."/>
            <person name="Liu X."/>
        </authorList>
    </citation>
    <scope>NUCLEOTIDE SEQUENCE [LARGE SCALE GENOMIC DNA]</scope>
    <source>
        <strain evidence="10 12">DSM 2895</strain>
    </source>
</reference>
<keyword evidence="4 8" id="KW-0067">ATP-binding</keyword>
<comment type="function">
    <text evidence="8">Catalyzes the attachment of tryptophan to tRNA(Trp).</text>
</comment>
<dbReference type="EMBL" id="LGUG01000004">
    <property type="protein sequence ID" value="KON98164.1"/>
    <property type="molecule type" value="Genomic_DNA"/>
</dbReference>
<dbReference type="Gene3D" id="3.40.50.620">
    <property type="entry name" value="HUPs"/>
    <property type="match status" value="1"/>
</dbReference>
<dbReference type="HAMAP" id="MF_00140_B">
    <property type="entry name" value="Trp_tRNA_synth_B"/>
    <property type="match status" value="1"/>
</dbReference>
<dbReference type="InterPro" id="IPR002305">
    <property type="entry name" value="aa-tRNA-synth_Ic"/>
</dbReference>
<dbReference type="STRING" id="47500.AF333_24705"/>
<evidence type="ECO:0000256" key="2">
    <source>
        <dbReference type="ARBA" id="ARBA00022598"/>
    </source>
</evidence>
<keyword evidence="3 8" id="KW-0547">Nucleotide-binding</keyword>
<dbReference type="Gene3D" id="1.10.240.10">
    <property type="entry name" value="Tyrosyl-Transfer RNA Synthetase"/>
    <property type="match status" value="1"/>
</dbReference>
<keyword evidence="2 8" id="KW-0436">Ligase</keyword>
<dbReference type="AlphaFoldDB" id="A0A0D1XCA7"/>
<keyword evidence="5 8" id="KW-0648">Protein biosynthesis</keyword>
<accession>A0A0D1XCA7</accession>
<dbReference type="Proteomes" id="UP000037269">
    <property type="component" value="Unassembled WGS sequence"/>
</dbReference>
<dbReference type="CDD" id="cd00806">
    <property type="entry name" value="TrpRS_core"/>
    <property type="match status" value="1"/>
</dbReference>
<feature type="short sequence motif" description="'KMSKS' region" evidence="8">
    <location>
        <begin position="192"/>
        <end position="196"/>
    </location>
</feature>
<dbReference type="EMBL" id="FNED01000001">
    <property type="protein sequence ID" value="SDI06600.1"/>
    <property type="molecule type" value="Genomic_DNA"/>
</dbReference>
<dbReference type="SUPFAM" id="SSF52374">
    <property type="entry name" value="Nucleotidylyl transferase"/>
    <property type="match status" value="1"/>
</dbReference>
<protein>
    <recommendedName>
        <fullName evidence="8">Tryptophan--tRNA ligase</fullName>
        <ecNumber evidence="8">6.1.1.2</ecNumber>
    </recommendedName>
    <alternativeName>
        <fullName evidence="8">Tryptophanyl-tRNA synthetase</fullName>
        <shortName evidence="8">TrpRS</shortName>
    </alternativeName>
</protein>
<feature type="binding site" evidence="8">
    <location>
        <begin position="144"/>
        <end position="146"/>
    </location>
    <ligand>
        <name>ATP</name>
        <dbReference type="ChEBI" id="CHEBI:30616"/>
    </ligand>
</feature>
<comment type="similarity">
    <text evidence="1 8 9">Belongs to the class-I aminoacyl-tRNA synthetase family.</text>
</comment>
<feature type="binding site" evidence="8">
    <location>
        <begin position="9"/>
        <end position="11"/>
    </location>
    <ligand>
        <name>ATP</name>
        <dbReference type="ChEBI" id="CHEBI:30616"/>
    </ligand>
</feature>
<dbReference type="InterPro" id="IPR024109">
    <property type="entry name" value="Trp-tRNA-ligase_bac-type"/>
</dbReference>
<dbReference type="PROSITE" id="PS00178">
    <property type="entry name" value="AA_TRNA_LIGASE_I"/>
    <property type="match status" value="1"/>
</dbReference>
<feature type="binding site" evidence="8">
    <location>
        <position position="132"/>
    </location>
    <ligand>
        <name>L-tryptophan</name>
        <dbReference type="ChEBI" id="CHEBI:57912"/>
    </ligand>
</feature>
<evidence type="ECO:0000256" key="1">
    <source>
        <dbReference type="ARBA" id="ARBA00005594"/>
    </source>
</evidence>
<proteinExistence type="inferred from homology"/>
<evidence type="ECO:0000256" key="3">
    <source>
        <dbReference type="ARBA" id="ARBA00022741"/>
    </source>
</evidence>
<dbReference type="GeneID" id="42308325"/>
<feature type="short sequence motif" description="'HIGH' region" evidence="8">
    <location>
        <begin position="10"/>
        <end position="18"/>
    </location>
</feature>
<evidence type="ECO:0000313" key="11">
    <source>
        <dbReference type="EMBL" id="SDI06600.1"/>
    </source>
</evidence>
<evidence type="ECO:0000313" key="12">
    <source>
        <dbReference type="Proteomes" id="UP000037269"/>
    </source>
</evidence>
<dbReference type="PANTHER" id="PTHR43766:SF1">
    <property type="entry name" value="TRYPTOPHAN--TRNA LIGASE, MITOCHONDRIAL"/>
    <property type="match status" value="1"/>
</dbReference>
<evidence type="ECO:0000313" key="10">
    <source>
        <dbReference type="EMBL" id="KON98164.1"/>
    </source>
</evidence>
<keyword evidence="6 8" id="KW-0030">Aminoacyl-tRNA synthetase</keyword>
<dbReference type="GO" id="GO:0004830">
    <property type="term" value="F:tryptophan-tRNA ligase activity"/>
    <property type="evidence" value="ECO:0007669"/>
    <property type="project" value="UniProtKB-UniRule"/>
</dbReference>
<dbReference type="GO" id="GO:0006436">
    <property type="term" value="P:tryptophanyl-tRNA aminoacylation"/>
    <property type="evidence" value="ECO:0007669"/>
    <property type="project" value="UniProtKB-UniRule"/>
</dbReference>
<dbReference type="InterPro" id="IPR014729">
    <property type="entry name" value="Rossmann-like_a/b/a_fold"/>
</dbReference>
<evidence type="ECO:0000313" key="13">
    <source>
        <dbReference type="Proteomes" id="UP000182836"/>
    </source>
</evidence>
<dbReference type="PATRIC" id="fig|47500.12.peg.4397"/>
<comment type="catalytic activity">
    <reaction evidence="7 8">
        <text>tRNA(Trp) + L-tryptophan + ATP = L-tryptophyl-tRNA(Trp) + AMP + diphosphate + H(+)</text>
        <dbReference type="Rhea" id="RHEA:24080"/>
        <dbReference type="Rhea" id="RHEA-COMP:9671"/>
        <dbReference type="Rhea" id="RHEA-COMP:9705"/>
        <dbReference type="ChEBI" id="CHEBI:15378"/>
        <dbReference type="ChEBI" id="CHEBI:30616"/>
        <dbReference type="ChEBI" id="CHEBI:33019"/>
        <dbReference type="ChEBI" id="CHEBI:57912"/>
        <dbReference type="ChEBI" id="CHEBI:78442"/>
        <dbReference type="ChEBI" id="CHEBI:78535"/>
        <dbReference type="ChEBI" id="CHEBI:456215"/>
        <dbReference type="EC" id="6.1.1.2"/>
    </reaction>
</comment>
<feature type="binding site" evidence="8">
    <location>
        <position position="183"/>
    </location>
    <ligand>
        <name>ATP</name>
        <dbReference type="ChEBI" id="CHEBI:30616"/>
    </ligand>
</feature>
<dbReference type="InterPro" id="IPR050203">
    <property type="entry name" value="Trp-tRNA_synthetase"/>
</dbReference>
<evidence type="ECO:0000256" key="5">
    <source>
        <dbReference type="ARBA" id="ARBA00022917"/>
    </source>
</evidence>
<comment type="subcellular location">
    <subcellularLocation>
        <location evidence="8">Cytoplasm</location>
    </subcellularLocation>
</comment>
<evidence type="ECO:0000256" key="9">
    <source>
        <dbReference type="RuleBase" id="RU363036"/>
    </source>
</evidence>
<feature type="binding site" evidence="8">
    <location>
        <begin position="17"/>
        <end position="18"/>
    </location>
    <ligand>
        <name>ATP</name>
        <dbReference type="ChEBI" id="CHEBI:30616"/>
    </ligand>
</feature>
<keyword evidence="8" id="KW-0963">Cytoplasm</keyword>
<dbReference type="PANTHER" id="PTHR43766">
    <property type="entry name" value="TRYPTOPHAN--TRNA LIGASE, MITOCHONDRIAL"/>
    <property type="match status" value="1"/>
</dbReference>
<evidence type="ECO:0000256" key="6">
    <source>
        <dbReference type="ARBA" id="ARBA00023146"/>
    </source>
</evidence>
<evidence type="ECO:0000256" key="8">
    <source>
        <dbReference type="HAMAP-Rule" id="MF_00140"/>
    </source>
</evidence>
<organism evidence="10 12">
    <name type="scientific">Aneurinibacillus migulanus</name>
    <name type="common">Bacillus migulanus</name>
    <dbReference type="NCBI Taxonomy" id="47500"/>
    <lineage>
        <taxon>Bacteria</taxon>
        <taxon>Bacillati</taxon>
        <taxon>Bacillota</taxon>
        <taxon>Bacilli</taxon>
        <taxon>Bacillales</taxon>
        <taxon>Paenibacillaceae</taxon>
        <taxon>Aneurinibacillus group</taxon>
        <taxon>Aneurinibacillus</taxon>
    </lineage>
</organism>
<dbReference type="RefSeq" id="WP_043068092.1">
    <property type="nucleotide sequence ID" value="NZ_BJOA01000004.1"/>
</dbReference>
<dbReference type="FunFam" id="1.10.240.10:FF:000002">
    <property type="entry name" value="Tryptophan--tRNA ligase"/>
    <property type="match status" value="1"/>
</dbReference>
<keyword evidence="12" id="KW-1185">Reference proteome</keyword>
<gene>
    <name evidence="8" type="primary">trpS</name>
    <name evidence="10" type="ORF">AF333_24705</name>
    <name evidence="11" type="ORF">SAMN04487909_101421</name>
</gene>
<reference evidence="11 13" key="2">
    <citation type="submission" date="2016-10" db="EMBL/GenBank/DDBJ databases">
        <authorList>
            <person name="de Groot N.N."/>
        </authorList>
    </citation>
    <scope>NUCLEOTIDE SEQUENCE [LARGE SCALE GENOMIC DNA]</scope>
    <source>
        <strain evidence="11 13">DSM 2895</strain>
    </source>
</reference>
<dbReference type="GO" id="GO:0005829">
    <property type="term" value="C:cytosol"/>
    <property type="evidence" value="ECO:0007669"/>
    <property type="project" value="TreeGrafter"/>
</dbReference>
<dbReference type="InterPro" id="IPR001412">
    <property type="entry name" value="aa-tRNA-synth_I_CS"/>
</dbReference>
<sequence length="327" mass="36430">MKQIFSGVQPSGNFTLGNYIGAMKRFVDLQDEGNCIYSIVNLHSLTVPKEANELREYTLQLAAMYVSIGIDPKKSILFIQSQVPEHAELGWLMQCTGYIGELERMTQYKDKSAGKEIVTGGLLTYPALMAADILLYNTTHVPVGEDQKQHLEFTRDMAARFNKKYGETFVIPEPMIQEFGGRIMSLDDPTKKMSKSNPNAGSYIALLDEPSVIVKKIKRAVTDSEGTVRYDKENKPAVSNLLTIYSACSGESIDAIVARYEGRGYGDFKKDLAEVVVSALTPIQEEYKRWINSPELTDILKDGAERAHAVASTTMDKVRKNMGLVTF</sequence>
<feature type="binding site" evidence="8">
    <location>
        <begin position="192"/>
        <end position="196"/>
    </location>
    <ligand>
        <name>ATP</name>
        <dbReference type="ChEBI" id="CHEBI:30616"/>
    </ligand>
</feature>
<dbReference type="InterPro" id="IPR002306">
    <property type="entry name" value="Trp-tRNA-ligase"/>
</dbReference>
<name>A0A0D1XCA7_ANEMI</name>
<evidence type="ECO:0000256" key="7">
    <source>
        <dbReference type="ARBA" id="ARBA00049929"/>
    </source>
</evidence>
<dbReference type="Pfam" id="PF00579">
    <property type="entry name" value="tRNA-synt_1b"/>
    <property type="match status" value="1"/>
</dbReference>
<comment type="subunit">
    <text evidence="8">Homodimer.</text>
</comment>
<dbReference type="PRINTS" id="PR01039">
    <property type="entry name" value="TRNASYNTHTRP"/>
</dbReference>